<feature type="domain" description="CBM10" evidence="5">
    <location>
        <begin position="521"/>
        <end position="560"/>
    </location>
</feature>
<dbReference type="AlphaFoldDB" id="A0A1Y1VNA8"/>
<dbReference type="Proteomes" id="UP000193719">
    <property type="component" value="Unassembled WGS sequence"/>
</dbReference>
<dbReference type="InterPro" id="IPR009034">
    <property type="entry name" value="Dockerin_dom_fun_sf"/>
</dbReference>
<keyword evidence="1 4" id="KW-0732">Signal</keyword>
<reference evidence="6 7" key="1">
    <citation type="submission" date="2016-08" db="EMBL/GenBank/DDBJ databases">
        <title>Genomes of anaerobic fungi encode conserved fungal cellulosomes for biomass hydrolysis.</title>
        <authorList>
            <consortium name="DOE Joint Genome Institute"/>
            <person name="Haitjema C.H."/>
            <person name="Gilmore S.P."/>
            <person name="Henske J.K."/>
            <person name="Solomon K.V."/>
            <person name="De Groot R."/>
            <person name="Kuo A."/>
            <person name="Mondo S.J."/>
            <person name="Salamov A.A."/>
            <person name="Labutti K."/>
            <person name="Zhao Z."/>
            <person name="Chiniquy J."/>
            <person name="Barry K."/>
            <person name="Brewer H.M."/>
            <person name="Purvine S.O."/>
            <person name="Wright A.T."/>
            <person name="Boxma B."/>
            <person name="Van Alen T."/>
            <person name="Hackstein J.H."/>
            <person name="Baker S.E."/>
            <person name="Grigoriev I.V."/>
            <person name="O'Malley M.A."/>
        </authorList>
    </citation>
    <scope>NUCLEOTIDE SEQUENCE [LARGE SCALE GENOMIC DNA]</scope>
    <source>
        <strain evidence="7">finn</strain>
    </source>
</reference>
<feature type="domain" description="CBM10" evidence="5">
    <location>
        <begin position="569"/>
        <end position="605"/>
    </location>
</feature>
<gene>
    <name evidence="6" type="ORF">BCR36DRAFT_340873</name>
</gene>
<keyword evidence="3" id="KW-0378">Hydrolase</keyword>
<dbReference type="Gene3D" id="3.90.1220.10">
    <property type="entry name" value="Cellulose docking domain, dockering"/>
    <property type="match status" value="2"/>
</dbReference>
<proteinExistence type="predicted"/>
<organism evidence="6 7">
    <name type="scientific">Piromyces finnis</name>
    <dbReference type="NCBI Taxonomy" id="1754191"/>
    <lineage>
        <taxon>Eukaryota</taxon>
        <taxon>Fungi</taxon>
        <taxon>Fungi incertae sedis</taxon>
        <taxon>Chytridiomycota</taxon>
        <taxon>Chytridiomycota incertae sedis</taxon>
        <taxon>Neocallimastigomycetes</taxon>
        <taxon>Neocallimastigales</taxon>
        <taxon>Neocallimastigaceae</taxon>
        <taxon>Piromyces</taxon>
    </lineage>
</organism>
<evidence type="ECO:0000313" key="6">
    <source>
        <dbReference type="EMBL" id="ORX60895.1"/>
    </source>
</evidence>
<sequence>MKFLNIISTLSFLALSVNAGFWDNVNRTELFSIMEESVPEMRITLPEKKWKKMIEEGQVVEQEEKSETDYAANLKFIYEGKEENYDISFKFGGKSTATFTKPGYNIKIKGSENTLHGTKNIRLRSDLRDASMMRSKVTTDILQKSGLIATEVGYTELYINDEYMGFWVVSDSIKSKWIQRKFGVSEEQTKPLYQCRADFIRLDNGSAKQLCVNANEEYKDYMEPFNNFVDAVNAAKTREDLEKIMDVDNFIKYLAWEYLMGSWDHFSNVYGHNIYWYQQPNGKWVIIPYDHDIELGQELWTTYCKGTAPYCDYDDVDFARVPYDQFETGHPIIRTLVHNDDTKFRECLGDIVSKVFNPDTILIQLDKVKKLISPYVKRDRDTLAGRINKKGKEIIYTYEHFLGNTEYTYVHNIVNTVRDYGLKDWIRRRYEYVAAYYGINTEATTSDKKHKLIEPRPEPVILPYNLTVTSEKINDDYAYLTIQPPLPKYTPDKNYADDRVPVIGVNQYLLSKSENPSNPSKCWSEAFGYKCCTKGCKTIVNVIENGKYWGAENGEWCGIPDNCEFEKDECPGIKYGYECCEKCDVVETDELGQWGAINGEWCSIKKSCNKQ</sequence>
<name>A0A1Y1VNA8_9FUNG</name>
<dbReference type="SUPFAM" id="SSF64571">
    <property type="entry name" value="Cellulose docking domain, dockering"/>
    <property type="match status" value="2"/>
</dbReference>
<dbReference type="GO" id="GO:0016787">
    <property type="term" value="F:hydrolase activity"/>
    <property type="evidence" value="ECO:0007669"/>
    <property type="project" value="UniProtKB-KW"/>
</dbReference>
<protein>
    <submittedName>
        <fullName evidence="6">Coth-domain-containing protein</fullName>
    </submittedName>
</protein>
<evidence type="ECO:0000256" key="1">
    <source>
        <dbReference type="ARBA" id="ARBA00022729"/>
    </source>
</evidence>
<feature type="chain" id="PRO_5012553407" evidence="4">
    <location>
        <begin position="20"/>
        <end position="611"/>
    </location>
</feature>
<accession>A0A1Y1VNA8</accession>
<dbReference type="EMBL" id="MCFH01000001">
    <property type="protein sequence ID" value="ORX60895.1"/>
    <property type="molecule type" value="Genomic_DNA"/>
</dbReference>
<keyword evidence="7" id="KW-1185">Reference proteome</keyword>
<dbReference type="OrthoDB" id="10267127at2759"/>
<dbReference type="PANTHER" id="PTHR40050">
    <property type="entry name" value="INNER SPORE COAT PROTEIN H"/>
    <property type="match status" value="1"/>
</dbReference>
<reference evidence="6 7" key="2">
    <citation type="submission" date="2016-08" db="EMBL/GenBank/DDBJ databases">
        <title>Pervasive Adenine N6-methylation of Active Genes in Fungi.</title>
        <authorList>
            <consortium name="DOE Joint Genome Institute"/>
            <person name="Mondo S.J."/>
            <person name="Dannebaum R.O."/>
            <person name="Kuo R.C."/>
            <person name="Labutti K."/>
            <person name="Haridas S."/>
            <person name="Kuo A."/>
            <person name="Salamov A."/>
            <person name="Ahrendt S.R."/>
            <person name="Lipzen A."/>
            <person name="Sullivan W."/>
            <person name="Andreopoulos W.B."/>
            <person name="Clum A."/>
            <person name="Lindquist E."/>
            <person name="Daum C."/>
            <person name="Ramamoorthy G.K."/>
            <person name="Gryganskyi A."/>
            <person name="Culley D."/>
            <person name="Magnuson J.K."/>
            <person name="James T.Y."/>
            <person name="O'Malley M.A."/>
            <person name="Stajich J.E."/>
            <person name="Spatafora J.W."/>
            <person name="Visel A."/>
            <person name="Grigoriev I.V."/>
        </authorList>
    </citation>
    <scope>NUCLEOTIDE SEQUENCE [LARGE SCALE GENOMIC DNA]</scope>
    <source>
        <strain evidence="7">finn</strain>
    </source>
</reference>
<evidence type="ECO:0000313" key="7">
    <source>
        <dbReference type="Proteomes" id="UP000193719"/>
    </source>
</evidence>
<comment type="caution">
    <text evidence="6">The sequence shown here is derived from an EMBL/GenBank/DDBJ whole genome shotgun (WGS) entry which is preliminary data.</text>
</comment>
<dbReference type="InterPro" id="IPR002883">
    <property type="entry name" value="CBM10/Dockerin_dom"/>
</dbReference>
<dbReference type="PANTHER" id="PTHR40050:SF1">
    <property type="entry name" value="INNER SPORE COAT PROTEIN H"/>
    <property type="match status" value="1"/>
</dbReference>
<dbReference type="InterPro" id="IPR014867">
    <property type="entry name" value="Spore_coat_CotH_CotH2/3/7"/>
</dbReference>
<evidence type="ECO:0000256" key="2">
    <source>
        <dbReference type="ARBA" id="ARBA00022737"/>
    </source>
</evidence>
<evidence type="ECO:0000256" key="3">
    <source>
        <dbReference type="ARBA" id="ARBA00022801"/>
    </source>
</evidence>
<feature type="signal peptide" evidence="4">
    <location>
        <begin position="1"/>
        <end position="19"/>
    </location>
</feature>
<dbReference type="Pfam" id="PF08757">
    <property type="entry name" value="CotH"/>
    <property type="match status" value="1"/>
</dbReference>
<evidence type="ECO:0000259" key="5">
    <source>
        <dbReference type="PROSITE" id="PS51763"/>
    </source>
</evidence>
<keyword evidence="2" id="KW-0677">Repeat</keyword>
<dbReference type="Pfam" id="PF02013">
    <property type="entry name" value="CBM_10"/>
    <property type="match status" value="2"/>
</dbReference>
<dbReference type="PROSITE" id="PS51763">
    <property type="entry name" value="CBM10"/>
    <property type="match status" value="2"/>
</dbReference>
<evidence type="ECO:0000256" key="4">
    <source>
        <dbReference type="SAM" id="SignalP"/>
    </source>
</evidence>